<evidence type="ECO:0000256" key="11">
    <source>
        <dbReference type="ARBA" id="ARBA00032305"/>
    </source>
</evidence>
<evidence type="ECO:0000313" key="13">
    <source>
        <dbReference type="EMBL" id="MBE1537015.1"/>
    </source>
</evidence>
<dbReference type="EC" id="4.1.1.112" evidence="6"/>
<evidence type="ECO:0000256" key="8">
    <source>
        <dbReference type="ARBA" id="ARBA00025046"/>
    </source>
</evidence>
<comment type="similarity">
    <text evidence="3">Belongs to the class II aldolase/RraA-like family.</text>
</comment>
<dbReference type="Pfam" id="PF03737">
    <property type="entry name" value="RraA-like"/>
    <property type="match status" value="1"/>
</dbReference>
<sequence>MQREKTVVSGSVEDDQLAPWRARLTGAVPKHRIRSAGPAPVSPETVARYLALPDIACAVADALDELRIGSPVTGGLSAVRGGSRVCGAAVTLRYERVDPAAAKRVSPVLGDRDLYGLAPAGAVAVIDAADQNDHAVVGEISMAWAATAGLAGIVVDGAVRDVDALTSEDALPVWSRARSPRNARGRLDAVELNGPIRLGGGSVRPGDLVVADGNGVAVVPAEHITDVLQRCERAHRTEARIHTAIAESADLADLVRRSRSVTETA</sequence>
<evidence type="ECO:0000256" key="6">
    <source>
        <dbReference type="ARBA" id="ARBA00012947"/>
    </source>
</evidence>
<comment type="function">
    <text evidence="8">Catalyzes the aldol cleavage of 4-hydroxy-4-methyl-2-oxoglutarate (HMG) into 2 molecules of pyruvate. Also contains a secondary oxaloacetate (OAA) decarboxylase activity due to the common pyruvate enolate transition state formed following C-C bond cleavage in the retro-aldol and decarboxylation reactions.</text>
</comment>
<reference evidence="13 14" key="1">
    <citation type="submission" date="2020-10" db="EMBL/GenBank/DDBJ databases">
        <title>Sequencing the genomes of 1000 actinobacteria strains.</title>
        <authorList>
            <person name="Klenk H.-P."/>
        </authorList>
    </citation>
    <scope>NUCLEOTIDE SEQUENCE [LARGE SCALE GENOMIC DNA]</scope>
    <source>
        <strain evidence="13 14">DSM 46744</strain>
    </source>
</reference>
<evidence type="ECO:0000313" key="14">
    <source>
        <dbReference type="Proteomes" id="UP000627838"/>
    </source>
</evidence>
<dbReference type="PANTHER" id="PTHR33254:SF4">
    <property type="entry name" value="4-HYDROXY-4-METHYL-2-OXOGLUTARATE ALDOLASE 3-RELATED"/>
    <property type="match status" value="1"/>
</dbReference>
<comment type="caution">
    <text evidence="13">The sequence shown here is derived from an EMBL/GenBank/DDBJ whole genome shotgun (WGS) entry which is preliminary data.</text>
</comment>
<dbReference type="RefSeq" id="WP_192762958.1">
    <property type="nucleotide sequence ID" value="NZ_JADBDZ010000001.1"/>
</dbReference>
<dbReference type="Proteomes" id="UP000627838">
    <property type="component" value="Unassembled WGS sequence"/>
</dbReference>
<organism evidence="13 14">
    <name type="scientific">Actinomadura algeriensis</name>
    <dbReference type="NCBI Taxonomy" id="1679523"/>
    <lineage>
        <taxon>Bacteria</taxon>
        <taxon>Bacillati</taxon>
        <taxon>Actinomycetota</taxon>
        <taxon>Actinomycetes</taxon>
        <taxon>Streptosporangiales</taxon>
        <taxon>Thermomonosporaceae</taxon>
        <taxon>Actinomadura</taxon>
    </lineage>
</organism>
<keyword evidence="14" id="KW-1185">Reference proteome</keyword>
<comment type="catalytic activity">
    <reaction evidence="12">
        <text>oxaloacetate + H(+) = pyruvate + CO2</text>
        <dbReference type="Rhea" id="RHEA:15641"/>
        <dbReference type="ChEBI" id="CHEBI:15361"/>
        <dbReference type="ChEBI" id="CHEBI:15378"/>
        <dbReference type="ChEBI" id="CHEBI:16452"/>
        <dbReference type="ChEBI" id="CHEBI:16526"/>
        <dbReference type="EC" id="4.1.1.112"/>
    </reaction>
</comment>
<evidence type="ECO:0000256" key="4">
    <source>
        <dbReference type="ARBA" id="ARBA00011233"/>
    </source>
</evidence>
<dbReference type="Gene3D" id="3.50.30.40">
    <property type="entry name" value="Ribonuclease E inhibitor RraA/RraA-like"/>
    <property type="match status" value="1"/>
</dbReference>
<evidence type="ECO:0000256" key="7">
    <source>
        <dbReference type="ARBA" id="ARBA00016549"/>
    </source>
</evidence>
<dbReference type="PANTHER" id="PTHR33254">
    <property type="entry name" value="4-HYDROXY-4-METHYL-2-OXOGLUTARATE ALDOLASE 3-RELATED"/>
    <property type="match status" value="1"/>
</dbReference>
<comment type="catalytic activity">
    <reaction evidence="1">
        <text>4-hydroxy-4-methyl-2-oxoglutarate = 2 pyruvate</text>
        <dbReference type="Rhea" id="RHEA:22748"/>
        <dbReference type="ChEBI" id="CHEBI:15361"/>
        <dbReference type="ChEBI" id="CHEBI:58276"/>
        <dbReference type="EC" id="4.1.3.17"/>
    </reaction>
</comment>
<evidence type="ECO:0000256" key="9">
    <source>
        <dbReference type="ARBA" id="ARBA00029596"/>
    </source>
</evidence>
<dbReference type="SUPFAM" id="SSF89562">
    <property type="entry name" value="RraA-like"/>
    <property type="match status" value="1"/>
</dbReference>
<evidence type="ECO:0000256" key="5">
    <source>
        <dbReference type="ARBA" id="ARBA00012213"/>
    </source>
</evidence>
<evidence type="ECO:0000256" key="1">
    <source>
        <dbReference type="ARBA" id="ARBA00001342"/>
    </source>
</evidence>
<evidence type="ECO:0000256" key="2">
    <source>
        <dbReference type="ARBA" id="ARBA00001968"/>
    </source>
</evidence>
<accession>A0ABR9K3T2</accession>
<proteinExistence type="inferred from homology"/>
<comment type="subunit">
    <text evidence="4">Homotrimer.</text>
</comment>
<dbReference type="CDD" id="cd16841">
    <property type="entry name" value="RraA_family"/>
    <property type="match status" value="1"/>
</dbReference>
<dbReference type="EMBL" id="JADBDZ010000001">
    <property type="protein sequence ID" value="MBE1537015.1"/>
    <property type="molecule type" value="Genomic_DNA"/>
</dbReference>
<evidence type="ECO:0000256" key="12">
    <source>
        <dbReference type="ARBA" id="ARBA00047973"/>
    </source>
</evidence>
<comment type="cofactor">
    <cofactor evidence="2">
        <name>a divalent metal cation</name>
        <dbReference type="ChEBI" id="CHEBI:60240"/>
    </cofactor>
</comment>
<evidence type="ECO:0000256" key="10">
    <source>
        <dbReference type="ARBA" id="ARBA00030169"/>
    </source>
</evidence>
<dbReference type="InterPro" id="IPR036704">
    <property type="entry name" value="RraA/RraA-like_sf"/>
</dbReference>
<name>A0ABR9K3T2_9ACTN</name>
<gene>
    <name evidence="13" type="ORF">H4W34_006848</name>
</gene>
<dbReference type="InterPro" id="IPR005493">
    <property type="entry name" value="RraA/RraA-like"/>
</dbReference>
<dbReference type="EC" id="4.1.3.17" evidence="5"/>
<evidence type="ECO:0000256" key="3">
    <source>
        <dbReference type="ARBA" id="ARBA00008621"/>
    </source>
</evidence>
<protein>
    <recommendedName>
        <fullName evidence="7">Putative 4-hydroxy-4-methyl-2-oxoglutarate aldolase</fullName>
        <ecNumber evidence="6">4.1.1.112</ecNumber>
        <ecNumber evidence="5">4.1.3.17</ecNumber>
    </recommendedName>
    <alternativeName>
        <fullName evidence="11">Oxaloacetate decarboxylase</fullName>
    </alternativeName>
    <alternativeName>
        <fullName evidence="9">Regulator of ribonuclease activity homolog</fullName>
    </alternativeName>
    <alternativeName>
        <fullName evidence="10">RraA-like protein</fullName>
    </alternativeName>
</protein>